<evidence type="ECO:0000313" key="3">
    <source>
        <dbReference type="WBParaSite" id="L893_g12760.t1"/>
    </source>
</evidence>
<evidence type="ECO:0000256" key="1">
    <source>
        <dbReference type="SAM" id="MobiDB-lite"/>
    </source>
</evidence>
<proteinExistence type="predicted"/>
<sequence>MVRASDPGGFKKRSVANHEVAFEADLNSTITCCNTADHRYAYRNVTEPKQGQEESSVVQHHSNWRESRDNAPRSMLEMYSWIYSYNKGG</sequence>
<accession>A0A1I7Y4W0</accession>
<dbReference type="WBParaSite" id="L893_g12760.t1">
    <property type="protein sequence ID" value="L893_g12760.t1"/>
    <property type="gene ID" value="L893_g12760"/>
</dbReference>
<keyword evidence="2" id="KW-1185">Reference proteome</keyword>
<organism evidence="2 3">
    <name type="scientific">Steinernema glaseri</name>
    <dbReference type="NCBI Taxonomy" id="37863"/>
    <lineage>
        <taxon>Eukaryota</taxon>
        <taxon>Metazoa</taxon>
        <taxon>Ecdysozoa</taxon>
        <taxon>Nematoda</taxon>
        <taxon>Chromadorea</taxon>
        <taxon>Rhabditida</taxon>
        <taxon>Tylenchina</taxon>
        <taxon>Panagrolaimomorpha</taxon>
        <taxon>Strongyloidoidea</taxon>
        <taxon>Steinernematidae</taxon>
        <taxon>Steinernema</taxon>
    </lineage>
</organism>
<feature type="compositionally biased region" description="Polar residues" evidence="1">
    <location>
        <begin position="47"/>
        <end position="61"/>
    </location>
</feature>
<dbReference type="AlphaFoldDB" id="A0A1I7Y4W0"/>
<reference evidence="3" key="1">
    <citation type="submission" date="2016-11" db="UniProtKB">
        <authorList>
            <consortium name="WormBaseParasite"/>
        </authorList>
    </citation>
    <scope>IDENTIFICATION</scope>
</reference>
<feature type="region of interest" description="Disordered" evidence="1">
    <location>
        <begin position="46"/>
        <end position="69"/>
    </location>
</feature>
<evidence type="ECO:0000313" key="2">
    <source>
        <dbReference type="Proteomes" id="UP000095287"/>
    </source>
</evidence>
<name>A0A1I7Y4W0_9BILA</name>
<dbReference type="Proteomes" id="UP000095287">
    <property type="component" value="Unplaced"/>
</dbReference>
<protein>
    <submittedName>
        <fullName evidence="3">Ovule protein</fullName>
    </submittedName>
</protein>